<keyword evidence="2" id="KW-1185">Reference proteome</keyword>
<accession>A0A4Z2FBP8</accession>
<evidence type="ECO:0000313" key="1">
    <source>
        <dbReference type="EMBL" id="TNN38300.1"/>
    </source>
</evidence>
<reference evidence="1 2" key="1">
    <citation type="submission" date="2019-03" db="EMBL/GenBank/DDBJ databases">
        <title>First draft genome of Liparis tanakae, snailfish: a comprehensive survey of snailfish specific genes.</title>
        <authorList>
            <person name="Kim W."/>
            <person name="Song I."/>
            <person name="Jeong J.-H."/>
            <person name="Kim D."/>
            <person name="Kim S."/>
            <person name="Ryu S."/>
            <person name="Song J.Y."/>
            <person name="Lee S.K."/>
        </authorList>
    </citation>
    <scope>NUCLEOTIDE SEQUENCE [LARGE SCALE GENOMIC DNA]</scope>
    <source>
        <tissue evidence="1">Muscle</tissue>
    </source>
</reference>
<sequence length="88" mass="10209">MQFHPTEGSKEGFFKEKEIGSVYLEWHCGQKYPPRDSWAPLLLSRCLEDHNGVSSVRLGDRRVQQNRSTYDMLNEGLASWSVREAMMC</sequence>
<gene>
    <name evidence="1" type="ORF">EYF80_051537</name>
</gene>
<dbReference type="Proteomes" id="UP000314294">
    <property type="component" value="Unassembled WGS sequence"/>
</dbReference>
<protein>
    <submittedName>
        <fullName evidence="1">Uncharacterized protein</fullName>
    </submittedName>
</protein>
<evidence type="ECO:0000313" key="2">
    <source>
        <dbReference type="Proteomes" id="UP000314294"/>
    </source>
</evidence>
<dbReference type="EMBL" id="SRLO01001385">
    <property type="protein sequence ID" value="TNN38300.1"/>
    <property type="molecule type" value="Genomic_DNA"/>
</dbReference>
<comment type="caution">
    <text evidence="1">The sequence shown here is derived from an EMBL/GenBank/DDBJ whole genome shotgun (WGS) entry which is preliminary data.</text>
</comment>
<organism evidence="1 2">
    <name type="scientific">Liparis tanakae</name>
    <name type="common">Tanaka's snailfish</name>
    <dbReference type="NCBI Taxonomy" id="230148"/>
    <lineage>
        <taxon>Eukaryota</taxon>
        <taxon>Metazoa</taxon>
        <taxon>Chordata</taxon>
        <taxon>Craniata</taxon>
        <taxon>Vertebrata</taxon>
        <taxon>Euteleostomi</taxon>
        <taxon>Actinopterygii</taxon>
        <taxon>Neopterygii</taxon>
        <taxon>Teleostei</taxon>
        <taxon>Neoteleostei</taxon>
        <taxon>Acanthomorphata</taxon>
        <taxon>Eupercaria</taxon>
        <taxon>Perciformes</taxon>
        <taxon>Cottioidei</taxon>
        <taxon>Cottales</taxon>
        <taxon>Liparidae</taxon>
        <taxon>Liparis</taxon>
    </lineage>
</organism>
<dbReference type="AlphaFoldDB" id="A0A4Z2FBP8"/>
<name>A0A4Z2FBP8_9TELE</name>
<proteinExistence type="predicted"/>